<keyword evidence="1" id="KW-0472">Membrane</keyword>
<reference evidence="2" key="2">
    <citation type="submission" date="2020-05" db="UniProtKB">
        <authorList>
            <consortium name="EnsemblMetazoa"/>
        </authorList>
    </citation>
    <scope>IDENTIFICATION</scope>
    <source>
        <strain evidence="2">IAEA</strain>
    </source>
</reference>
<keyword evidence="3" id="KW-1185">Reference proteome</keyword>
<reference evidence="3" key="1">
    <citation type="submission" date="2014-03" db="EMBL/GenBank/DDBJ databases">
        <authorList>
            <person name="Aksoy S."/>
            <person name="Warren W."/>
            <person name="Wilson R.K."/>
        </authorList>
    </citation>
    <scope>NUCLEOTIDE SEQUENCE [LARGE SCALE GENOMIC DNA]</scope>
    <source>
        <strain evidence="3">IAEA</strain>
    </source>
</reference>
<dbReference type="Proteomes" id="UP000091820">
    <property type="component" value="Unassembled WGS sequence"/>
</dbReference>
<evidence type="ECO:0000313" key="3">
    <source>
        <dbReference type="Proteomes" id="UP000091820"/>
    </source>
</evidence>
<name>A0A1A9WHL5_9MUSC</name>
<organism evidence="2 3">
    <name type="scientific">Glossina brevipalpis</name>
    <dbReference type="NCBI Taxonomy" id="37001"/>
    <lineage>
        <taxon>Eukaryota</taxon>
        <taxon>Metazoa</taxon>
        <taxon>Ecdysozoa</taxon>
        <taxon>Arthropoda</taxon>
        <taxon>Hexapoda</taxon>
        <taxon>Insecta</taxon>
        <taxon>Pterygota</taxon>
        <taxon>Neoptera</taxon>
        <taxon>Endopterygota</taxon>
        <taxon>Diptera</taxon>
        <taxon>Brachycera</taxon>
        <taxon>Muscomorpha</taxon>
        <taxon>Hippoboscoidea</taxon>
        <taxon>Glossinidae</taxon>
        <taxon>Glossina</taxon>
    </lineage>
</organism>
<protein>
    <submittedName>
        <fullName evidence="2">Uncharacterized protein</fullName>
    </submittedName>
</protein>
<dbReference type="EnsemblMetazoa" id="GBRI020119-RA">
    <property type="protein sequence ID" value="GBRI020119-PA"/>
    <property type="gene ID" value="GBRI020119"/>
</dbReference>
<sequence length="127" mass="14887">MSGKNNWNMVENSFASDENFQRLRQKSVTVCITLHNFTIRVMHMPSKSHSYSHSYPSAQFCVIISKSSQKLIILTVFMYMFIVKITNVIAIINLNYLNTEFRLSFVFGNRKNSYSFTFSYRAKAHDY</sequence>
<accession>A0A1A9WHL5</accession>
<keyword evidence="1" id="KW-1133">Transmembrane helix</keyword>
<dbReference type="AlphaFoldDB" id="A0A1A9WHL5"/>
<evidence type="ECO:0000256" key="1">
    <source>
        <dbReference type="SAM" id="Phobius"/>
    </source>
</evidence>
<proteinExistence type="predicted"/>
<feature type="transmembrane region" description="Helical" evidence="1">
    <location>
        <begin position="71"/>
        <end position="94"/>
    </location>
</feature>
<evidence type="ECO:0000313" key="2">
    <source>
        <dbReference type="EnsemblMetazoa" id="GBRI020119-PA"/>
    </source>
</evidence>
<keyword evidence="1" id="KW-0812">Transmembrane</keyword>
<dbReference type="VEuPathDB" id="VectorBase:GBRI020119"/>